<reference evidence="1 2" key="1">
    <citation type="submission" date="2018-06" db="EMBL/GenBank/DDBJ databases">
        <title>Genomic Encyclopedia of Archaeal and Bacterial Type Strains, Phase II (KMG-II): from individual species to whole genera.</title>
        <authorList>
            <person name="Goeker M."/>
        </authorList>
    </citation>
    <scope>NUCLEOTIDE SEQUENCE [LARGE SCALE GENOMIC DNA]</scope>
    <source>
        <strain evidence="1 2">DSM 22011</strain>
    </source>
</reference>
<evidence type="ECO:0000313" key="2">
    <source>
        <dbReference type="Proteomes" id="UP000249165"/>
    </source>
</evidence>
<protein>
    <submittedName>
        <fullName evidence="1">Acyl-CoA:6-aminopenicillanic acid acyl transferase</fullName>
    </submittedName>
</protein>
<dbReference type="Gene3D" id="3.60.60.10">
    <property type="entry name" value="Penicillin V Acylase, Chain A"/>
    <property type="match status" value="1"/>
</dbReference>
<sequence length="87" mass="9583">MDEAIDILSRLPLASSRNFVLCDRGDAAMVEVAEGRLRVPRGLALTHGNHFQLPDFTAHDGLNVIARNSSGQRQTAAKGCWRRIPFP</sequence>
<dbReference type="EMBL" id="QLMG01000030">
    <property type="protein sequence ID" value="RAK14056.1"/>
    <property type="molecule type" value="Genomic_DNA"/>
</dbReference>
<dbReference type="RefSeq" id="WP_009503164.1">
    <property type="nucleotide sequence ID" value="NZ_LIQE01000084.1"/>
</dbReference>
<dbReference type="Proteomes" id="UP000249165">
    <property type="component" value="Unassembled WGS sequence"/>
</dbReference>
<accession>A0A327Y1X0</accession>
<gene>
    <name evidence="1" type="ORF">ATI53_103021</name>
</gene>
<evidence type="ECO:0000313" key="1">
    <source>
        <dbReference type="EMBL" id="RAK14056.1"/>
    </source>
</evidence>
<keyword evidence="2" id="KW-1185">Reference proteome</keyword>
<proteinExistence type="predicted"/>
<dbReference type="GO" id="GO:0016740">
    <property type="term" value="F:transferase activity"/>
    <property type="evidence" value="ECO:0007669"/>
    <property type="project" value="UniProtKB-KW"/>
</dbReference>
<organism evidence="1 2">
    <name type="scientific">Salipiger aestuarii</name>
    <dbReference type="NCBI Taxonomy" id="568098"/>
    <lineage>
        <taxon>Bacteria</taxon>
        <taxon>Pseudomonadati</taxon>
        <taxon>Pseudomonadota</taxon>
        <taxon>Alphaproteobacteria</taxon>
        <taxon>Rhodobacterales</taxon>
        <taxon>Roseobacteraceae</taxon>
        <taxon>Salipiger</taxon>
    </lineage>
</organism>
<dbReference type="AlphaFoldDB" id="A0A327Y1X0"/>
<name>A0A327Y1X0_9RHOB</name>
<comment type="caution">
    <text evidence="1">The sequence shown here is derived from an EMBL/GenBank/DDBJ whole genome shotgun (WGS) entry which is preliminary data.</text>
</comment>
<keyword evidence="1" id="KW-0808">Transferase</keyword>